<dbReference type="GO" id="GO:1904015">
    <property type="term" value="P:cellular response to serotonin"/>
    <property type="evidence" value="ECO:0007669"/>
    <property type="project" value="Ensembl"/>
</dbReference>
<dbReference type="GO" id="GO:0005509">
    <property type="term" value="F:calcium ion binding"/>
    <property type="evidence" value="ECO:0007669"/>
    <property type="project" value="Ensembl"/>
</dbReference>
<comment type="cofactor">
    <cofactor evidence="43">
        <name>Ca(2+)</name>
        <dbReference type="ChEBI" id="CHEBI:29108"/>
    </cofactor>
    <text evidence="43">Binds 1 Ca(2+) ion per subunit.</text>
</comment>
<protein>
    <recommendedName>
        <fullName evidence="28">Protein-glutamine gamma-glutamyltransferase 2</fullName>
        <ecNumber evidence="24">2.3.2.13</ecNumber>
        <ecNumber evidence="27">3.5.1.44</ecNumber>
    </recommendedName>
    <alternativeName>
        <fullName evidence="31">Isopeptidase TGM2</fullName>
    </alternativeName>
    <alternativeName>
        <fullName evidence="33">Protein-glutamine deamidase TGM2</fullName>
    </alternativeName>
    <alternativeName>
        <fullName evidence="32">Protein-glutamine dopaminyltransferase TGM2</fullName>
    </alternativeName>
    <alternativeName>
        <fullName evidence="35">Protein-glutamine histaminyltransferase TGM2</fullName>
    </alternativeName>
    <alternativeName>
        <fullName evidence="36">Protein-glutamine noradrenalinyltransferase TGM2</fullName>
    </alternativeName>
    <alternativeName>
        <fullName evidence="34">Protein-glutamine serotonyltransferase TGM2</fullName>
    </alternativeName>
    <alternativeName>
        <fullName evidence="30">Tissue transglutaminase</fullName>
    </alternativeName>
    <alternativeName>
        <fullName evidence="29">Transglutaminase-2</fullName>
    </alternativeName>
</protein>
<evidence type="ECO:0000256" key="25">
    <source>
        <dbReference type="ARBA" id="ARBA00036377"/>
    </source>
</evidence>
<dbReference type="STRING" id="29139.ENSVURP00010017458"/>
<dbReference type="GO" id="GO:0032471">
    <property type="term" value="P:negative regulation of endoplasmic reticulum calcium ion concentration"/>
    <property type="evidence" value="ECO:0007669"/>
    <property type="project" value="Ensembl"/>
</dbReference>
<dbReference type="PANTHER" id="PTHR11590:SF6">
    <property type="entry name" value="PROTEIN-GLUTAMINE GAMMA-GLUTAMYLTRANSFERASE 2"/>
    <property type="match status" value="1"/>
</dbReference>
<comment type="catalytic activity">
    <reaction evidence="41">
        <text>L-glutaminyl-[protein] + dopamine = 5-dopaminyl-L-glutamyl-[protein] + NH4(+)</text>
        <dbReference type="Rhea" id="RHEA:66556"/>
        <dbReference type="Rhea" id="RHEA-COMP:10207"/>
        <dbReference type="Rhea" id="RHEA-COMP:17053"/>
        <dbReference type="ChEBI" id="CHEBI:28938"/>
        <dbReference type="ChEBI" id="CHEBI:30011"/>
        <dbReference type="ChEBI" id="CHEBI:59905"/>
        <dbReference type="ChEBI" id="CHEBI:167175"/>
    </reaction>
    <physiologicalReaction direction="left-to-right" evidence="41">
        <dbReference type="Rhea" id="RHEA:66557"/>
    </physiologicalReaction>
</comment>
<evidence type="ECO:0000256" key="32">
    <source>
        <dbReference type="ARBA" id="ARBA00042105"/>
    </source>
</evidence>
<dbReference type="GO" id="GO:0014046">
    <property type="term" value="P:dopamine secretion"/>
    <property type="evidence" value="ECO:0007669"/>
    <property type="project" value="Ensembl"/>
</dbReference>
<evidence type="ECO:0000256" key="43">
    <source>
        <dbReference type="PIRSR" id="PIRSR000459-2"/>
    </source>
</evidence>
<feature type="binding site" evidence="43">
    <location>
        <position position="447"/>
    </location>
    <ligand>
        <name>Ca(2+)</name>
        <dbReference type="ChEBI" id="CHEBI:29108"/>
    </ligand>
</feature>
<keyword evidence="22" id="KW-0539">Nucleus</keyword>
<dbReference type="GO" id="GO:0005739">
    <property type="term" value="C:mitochondrion"/>
    <property type="evidence" value="ECO:0007669"/>
    <property type="project" value="UniProtKB-SubCell"/>
</dbReference>
<dbReference type="Gene3D" id="3.90.260.10">
    <property type="entry name" value="Transglutaminase-like"/>
    <property type="match status" value="1"/>
</dbReference>
<dbReference type="EC" id="3.5.1.44" evidence="27"/>
<evidence type="ECO:0000313" key="45">
    <source>
        <dbReference type="Ensembl" id="ENSVURP00010017458.1"/>
    </source>
</evidence>
<dbReference type="GO" id="GO:0005525">
    <property type="term" value="F:GTP binding"/>
    <property type="evidence" value="ECO:0007669"/>
    <property type="project" value="UniProtKB-KW"/>
</dbReference>
<comment type="catalytic activity">
    <reaction evidence="38">
        <text>L-glutaminyl-[protein] + H2O = L-glutamyl-[protein] + NH4(+)</text>
        <dbReference type="Rhea" id="RHEA:16441"/>
        <dbReference type="Rhea" id="RHEA-COMP:10207"/>
        <dbReference type="Rhea" id="RHEA-COMP:10208"/>
        <dbReference type="ChEBI" id="CHEBI:15377"/>
        <dbReference type="ChEBI" id="CHEBI:28938"/>
        <dbReference type="ChEBI" id="CHEBI:29973"/>
        <dbReference type="ChEBI" id="CHEBI:30011"/>
        <dbReference type="EC" id="3.5.1.44"/>
    </reaction>
    <physiologicalReaction direction="left-to-right" evidence="38">
        <dbReference type="Rhea" id="RHEA:16442"/>
    </physiologicalReaction>
</comment>
<dbReference type="OMA" id="CTVGPGE"/>
<dbReference type="InterPro" id="IPR008958">
    <property type="entry name" value="Transglutaminase_C"/>
</dbReference>
<dbReference type="CTD" id="7052"/>
<evidence type="ECO:0000256" key="15">
    <source>
        <dbReference type="ARBA" id="ARBA00022723"/>
    </source>
</evidence>
<dbReference type="GeneID" id="114046688"/>
<evidence type="ECO:0000256" key="7">
    <source>
        <dbReference type="ARBA" id="ARBA00005968"/>
    </source>
</evidence>
<keyword evidence="46" id="KW-1185">Reference proteome</keyword>
<comment type="subunit">
    <text evidence="37">Monomer. Interacts with phospholipase C; promoting alpha-1 adrenergic receptor signaling. Interacts with PLCD1.</text>
</comment>
<dbReference type="GO" id="GO:0003810">
    <property type="term" value="F:protein-glutamine gamma-glutamyltransferase activity"/>
    <property type="evidence" value="ECO:0007669"/>
    <property type="project" value="UniProtKB-EC"/>
</dbReference>
<evidence type="ECO:0000256" key="16">
    <source>
        <dbReference type="ARBA" id="ARBA00022741"/>
    </source>
</evidence>
<comment type="similarity">
    <text evidence="7">Belongs to the transglutaminase superfamily. Transglutaminase family.</text>
</comment>
<dbReference type="PIRSF" id="PIRSF000459">
    <property type="entry name" value="TGM_EBP42"/>
    <property type="match status" value="1"/>
</dbReference>
<keyword evidence="11" id="KW-0964">Secreted</keyword>
<keyword evidence="16" id="KW-0547">Nucleotide-binding</keyword>
<dbReference type="GO" id="GO:0071314">
    <property type="term" value="P:cellular response to cocaine"/>
    <property type="evidence" value="ECO:0007669"/>
    <property type="project" value="Ensembl"/>
</dbReference>
<dbReference type="GO" id="GO:0010467">
    <property type="term" value="P:gene expression"/>
    <property type="evidence" value="ECO:0007669"/>
    <property type="project" value="Ensembl"/>
</dbReference>
<dbReference type="GO" id="GO:0051561">
    <property type="term" value="P:positive regulation of mitochondrial calcium ion concentration"/>
    <property type="evidence" value="ECO:0007669"/>
    <property type="project" value="Ensembl"/>
</dbReference>
<dbReference type="GO" id="GO:0043065">
    <property type="term" value="P:positive regulation of apoptotic process"/>
    <property type="evidence" value="ECO:0007669"/>
    <property type="project" value="Ensembl"/>
</dbReference>
<dbReference type="InterPro" id="IPR036238">
    <property type="entry name" value="Transglutaminase_C_sf"/>
</dbReference>
<evidence type="ECO:0000256" key="13">
    <source>
        <dbReference type="ARBA" id="ARBA00022670"/>
    </source>
</evidence>
<feature type="active site" evidence="42">
    <location>
        <position position="335"/>
    </location>
</feature>
<evidence type="ECO:0000256" key="29">
    <source>
        <dbReference type="ARBA" id="ARBA00041650"/>
    </source>
</evidence>
<dbReference type="SUPFAM" id="SSF54001">
    <property type="entry name" value="Cysteine proteinases"/>
    <property type="match status" value="1"/>
</dbReference>
<evidence type="ECO:0000256" key="42">
    <source>
        <dbReference type="PIRSR" id="PIRSR000459-1"/>
    </source>
</evidence>
<evidence type="ECO:0000256" key="19">
    <source>
        <dbReference type="ARBA" id="ARBA00023128"/>
    </source>
</evidence>
<evidence type="ECO:0000256" key="39">
    <source>
        <dbReference type="ARBA" id="ARBA00047876"/>
    </source>
</evidence>
<dbReference type="GO" id="GO:0120295">
    <property type="term" value="F:histone serotonyltransferase activity"/>
    <property type="evidence" value="ECO:0007669"/>
    <property type="project" value="Ensembl"/>
</dbReference>
<proteinExistence type="inferred from homology"/>
<dbReference type="GO" id="GO:0045785">
    <property type="term" value="P:positive regulation of cell adhesion"/>
    <property type="evidence" value="ECO:0007669"/>
    <property type="project" value="Ensembl"/>
</dbReference>
<evidence type="ECO:0000256" key="34">
    <source>
        <dbReference type="ARBA" id="ARBA00042912"/>
    </source>
</evidence>
<evidence type="ECO:0000256" key="22">
    <source>
        <dbReference type="ARBA" id="ARBA00023242"/>
    </source>
</evidence>
<reference evidence="45" key="3">
    <citation type="submission" date="2025-09" db="UniProtKB">
        <authorList>
            <consortium name="Ensembl"/>
        </authorList>
    </citation>
    <scope>IDENTIFICATION</scope>
</reference>
<comment type="catalytic activity">
    <reaction evidence="26">
        <text>L-glutaminyl-[protein] + L-lysyl-[protein] = [protein]-L-lysyl-N(6)-5-L-glutamyl-[protein] + NH4(+)</text>
        <dbReference type="Rhea" id="RHEA:54816"/>
        <dbReference type="Rhea" id="RHEA-COMP:9752"/>
        <dbReference type="Rhea" id="RHEA-COMP:10207"/>
        <dbReference type="Rhea" id="RHEA-COMP:14005"/>
        <dbReference type="ChEBI" id="CHEBI:28938"/>
        <dbReference type="ChEBI" id="CHEBI:29969"/>
        <dbReference type="ChEBI" id="CHEBI:30011"/>
        <dbReference type="ChEBI" id="CHEBI:138370"/>
        <dbReference type="EC" id="2.3.2.13"/>
    </reaction>
    <physiologicalReaction direction="left-to-right" evidence="26">
        <dbReference type="Rhea" id="RHEA:54817"/>
    </physiologicalReaction>
</comment>
<accession>A0A4X2L0F9</accession>
<evidence type="ECO:0000256" key="11">
    <source>
        <dbReference type="ARBA" id="ARBA00022525"/>
    </source>
</evidence>
<evidence type="ECO:0000256" key="30">
    <source>
        <dbReference type="ARBA" id="ARBA00041677"/>
    </source>
</evidence>
<dbReference type="SMART" id="SM00460">
    <property type="entry name" value="TGc"/>
    <property type="match status" value="1"/>
</dbReference>
<dbReference type="GO" id="GO:0005886">
    <property type="term" value="C:plasma membrane"/>
    <property type="evidence" value="ECO:0007669"/>
    <property type="project" value="UniProtKB-SubCell"/>
</dbReference>
<comment type="catalytic activity">
    <reaction evidence="39">
        <text>L-glutaminyl-[protein] + histamine = 5-histaminyl-L-glutamyl-[protein] + NH4(+)</text>
        <dbReference type="Rhea" id="RHEA:66564"/>
        <dbReference type="Rhea" id="RHEA-COMP:10207"/>
        <dbReference type="Rhea" id="RHEA-COMP:17056"/>
        <dbReference type="ChEBI" id="CHEBI:28938"/>
        <dbReference type="ChEBI" id="CHEBI:30011"/>
        <dbReference type="ChEBI" id="CHEBI:58432"/>
        <dbReference type="ChEBI" id="CHEBI:167179"/>
    </reaction>
    <physiologicalReaction direction="left-to-right" evidence="39">
        <dbReference type="Rhea" id="RHEA:66565"/>
    </physiologicalReaction>
</comment>
<evidence type="ECO:0000256" key="33">
    <source>
        <dbReference type="ARBA" id="ARBA00042239"/>
    </source>
</evidence>
<dbReference type="Proteomes" id="UP000314987">
    <property type="component" value="Unassembled WGS sequence"/>
</dbReference>
<evidence type="ECO:0000259" key="44">
    <source>
        <dbReference type="SMART" id="SM00460"/>
    </source>
</evidence>
<keyword evidence="14" id="KW-0808">Transferase</keyword>
<dbReference type="GO" id="GO:0120299">
    <property type="term" value="F:peptide histaminyltransferase activity"/>
    <property type="evidence" value="ECO:0007669"/>
    <property type="project" value="Ensembl"/>
</dbReference>
<dbReference type="InterPro" id="IPR038765">
    <property type="entry name" value="Papain-like_cys_pep_sf"/>
</dbReference>
<dbReference type="Gene3D" id="2.60.40.10">
    <property type="entry name" value="Immunoglobulins"/>
    <property type="match status" value="3"/>
</dbReference>
<dbReference type="FunFam" id="3.90.260.10:FF:000001">
    <property type="entry name" value="Protein-glutamine gamma-glutamyltransferase 2"/>
    <property type="match status" value="1"/>
</dbReference>
<feature type="domain" description="Transglutaminase-like" evidence="44">
    <location>
        <begin position="269"/>
        <end position="361"/>
    </location>
</feature>
<dbReference type="RefSeq" id="XP_027722905.1">
    <property type="nucleotide sequence ID" value="XM_027867104.1"/>
</dbReference>
<dbReference type="InterPro" id="IPR002931">
    <property type="entry name" value="Transglutaminase-like"/>
</dbReference>
<dbReference type="InterPro" id="IPR013783">
    <property type="entry name" value="Ig-like_fold"/>
</dbReference>
<evidence type="ECO:0000256" key="9">
    <source>
        <dbReference type="ARBA" id="ARBA00022475"/>
    </source>
</evidence>
<evidence type="ECO:0000256" key="23">
    <source>
        <dbReference type="ARBA" id="ARBA00023315"/>
    </source>
</evidence>
<keyword evidence="18 43" id="KW-0106">Calcium</keyword>
<dbReference type="GO" id="GO:0050568">
    <property type="term" value="F:protein-glutamine glutaminase activity"/>
    <property type="evidence" value="ECO:0007669"/>
    <property type="project" value="UniProtKB-EC"/>
</dbReference>
<feature type="binding site" evidence="43">
    <location>
        <position position="400"/>
    </location>
    <ligand>
        <name>Ca(2+)</name>
        <dbReference type="ChEBI" id="CHEBI:29108"/>
    </ligand>
</feature>
<evidence type="ECO:0000256" key="2">
    <source>
        <dbReference type="ARBA" id="ARBA00004173"/>
    </source>
</evidence>
<dbReference type="Pfam" id="PF01841">
    <property type="entry name" value="Transglut_core"/>
    <property type="match status" value="1"/>
</dbReference>
<evidence type="ECO:0000256" key="28">
    <source>
        <dbReference type="ARBA" id="ARBA00040561"/>
    </source>
</evidence>
<evidence type="ECO:0000256" key="8">
    <source>
        <dbReference type="ARBA" id="ARBA00022454"/>
    </source>
</evidence>
<dbReference type="GO" id="GO:0060445">
    <property type="term" value="P:branching involved in salivary gland morphogenesis"/>
    <property type="evidence" value="ECO:0007669"/>
    <property type="project" value="Ensembl"/>
</dbReference>
<dbReference type="Pfam" id="PF00868">
    <property type="entry name" value="Transglut_N"/>
    <property type="match status" value="1"/>
</dbReference>
<evidence type="ECO:0000256" key="26">
    <source>
        <dbReference type="ARBA" id="ARBA00036876"/>
    </source>
</evidence>
<keyword evidence="12" id="KW-0272">Extracellular matrix</keyword>
<dbReference type="GO" id="GO:0005634">
    <property type="term" value="C:nucleus"/>
    <property type="evidence" value="ECO:0007669"/>
    <property type="project" value="UniProtKB-SubCell"/>
</dbReference>
<evidence type="ECO:0000256" key="6">
    <source>
        <dbReference type="ARBA" id="ARBA00004514"/>
    </source>
</evidence>
<evidence type="ECO:0000256" key="38">
    <source>
        <dbReference type="ARBA" id="ARBA00047868"/>
    </source>
</evidence>
<dbReference type="Pfam" id="PF00927">
    <property type="entry name" value="Transglut_C"/>
    <property type="match status" value="2"/>
</dbReference>
<comment type="catalytic activity">
    <reaction evidence="40">
        <text>L-glutaminyl-[protein] + (R)-noradrenaline = 5-(R)-noradrenalinyl-L-glutamyl-[protein] + NH4(+)</text>
        <dbReference type="Rhea" id="RHEA:66560"/>
        <dbReference type="Rhea" id="RHEA-COMP:10207"/>
        <dbReference type="Rhea" id="RHEA-COMP:17054"/>
        <dbReference type="ChEBI" id="CHEBI:28938"/>
        <dbReference type="ChEBI" id="CHEBI:30011"/>
        <dbReference type="ChEBI" id="CHEBI:72587"/>
        <dbReference type="ChEBI" id="CHEBI:167178"/>
    </reaction>
    <physiologicalReaction direction="left-to-right" evidence="40">
        <dbReference type="Rhea" id="RHEA:66561"/>
    </physiologicalReaction>
</comment>
<evidence type="ECO:0000256" key="18">
    <source>
        <dbReference type="ARBA" id="ARBA00022837"/>
    </source>
</evidence>
<comment type="catalytic activity">
    <reaction evidence="25">
        <text>L-glutaminyl-[protein] + serotonin = 5-serotonyl-L-glutamyl-[protein] + NH4(+)</text>
        <dbReference type="Rhea" id="RHEA:66552"/>
        <dbReference type="Rhea" id="RHEA-COMP:10207"/>
        <dbReference type="Rhea" id="RHEA-COMP:17052"/>
        <dbReference type="ChEBI" id="CHEBI:28938"/>
        <dbReference type="ChEBI" id="CHEBI:30011"/>
        <dbReference type="ChEBI" id="CHEBI:167174"/>
        <dbReference type="ChEBI" id="CHEBI:350546"/>
    </reaction>
    <physiologicalReaction direction="left-to-right" evidence="25">
        <dbReference type="Rhea" id="RHEA:66553"/>
    </physiologicalReaction>
</comment>
<dbReference type="GO" id="GO:0000786">
    <property type="term" value="C:nucleosome"/>
    <property type="evidence" value="ECO:0007669"/>
    <property type="project" value="Ensembl"/>
</dbReference>
<evidence type="ECO:0000256" key="35">
    <source>
        <dbReference type="ARBA" id="ARBA00043104"/>
    </source>
</evidence>
<dbReference type="GO" id="GO:2000425">
    <property type="term" value="P:regulation of apoptotic cell clearance"/>
    <property type="evidence" value="ECO:0007669"/>
    <property type="project" value="Ensembl"/>
</dbReference>
<dbReference type="AlphaFoldDB" id="A0A4X2L0F9"/>
<dbReference type="Ensembl" id="ENSVURT00010019822.1">
    <property type="protein sequence ID" value="ENSVURP00010017458.1"/>
    <property type="gene ID" value="ENSVURG00010013317.1"/>
</dbReference>
<keyword evidence="23" id="KW-0012">Acyltransferase</keyword>
<dbReference type="GO" id="GO:0120297">
    <property type="term" value="F:histone dopaminyltransferase activity"/>
    <property type="evidence" value="ECO:0007669"/>
    <property type="project" value="Ensembl"/>
</dbReference>
<reference evidence="46" key="1">
    <citation type="submission" date="2018-12" db="EMBL/GenBank/DDBJ databases">
        <authorList>
            <person name="Yazar S."/>
        </authorList>
    </citation>
    <scope>NUCLEOTIDE SEQUENCE [LARGE SCALE GENOMIC DNA]</scope>
</reference>
<feature type="binding site" evidence="43">
    <location>
        <position position="452"/>
    </location>
    <ligand>
        <name>Ca(2+)</name>
        <dbReference type="ChEBI" id="CHEBI:29108"/>
    </ligand>
</feature>
<dbReference type="GO" id="GO:0005783">
    <property type="term" value="C:endoplasmic reticulum"/>
    <property type="evidence" value="ECO:0007669"/>
    <property type="project" value="GOC"/>
</dbReference>
<dbReference type="SUPFAM" id="SSF49309">
    <property type="entry name" value="Transglutaminase, two C-terminal domains"/>
    <property type="match status" value="2"/>
</dbReference>
<dbReference type="GO" id="GO:1903672">
    <property type="term" value="P:positive regulation of sprouting angiogenesis"/>
    <property type="evidence" value="ECO:0007669"/>
    <property type="project" value="Ensembl"/>
</dbReference>
<dbReference type="InterPro" id="IPR014756">
    <property type="entry name" value="Ig_E-set"/>
</dbReference>
<dbReference type="GO" id="GO:0043277">
    <property type="term" value="P:apoptotic cell clearance"/>
    <property type="evidence" value="ECO:0007669"/>
    <property type="project" value="Ensembl"/>
</dbReference>
<dbReference type="GO" id="GO:0050769">
    <property type="term" value="P:positive regulation of neurogenesis"/>
    <property type="evidence" value="ECO:0007669"/>
    <property type="project" value="Ensembl"/>
</dbReference>
<feature type="binding site" evidence="43">
    <location>
        <position position="398"/>
    </location>
    <ligand>
        <name>Ca(2+)</name>
        <dbReference type="ChEBI" id="CHEBI:29108"/>
    </ligand>
</feature>
<dbReference type="GO" id="GO:1903351">
    <property type="term" value="P:cellular response to dopamine"/>
    <property type="evidence" value="ECO:0007669"/>
    <property type="project" value="Ensembl"/>
</dbReference>
<dbReference type="GO" id="GO:0005829">
    <property type="term" value="C:cytosol"/>
    <property type="evidence" value="ECO:0007669"/>
    <property type="project" value="UniProtKB-SubCell"/>
</dbReference>
<dbReference type="GO" id="GO:0031012">
    <property type="term" value="C:extracellular matrix"/>
    <property type="evidence" value="ECO:0007669"/>
    <property type="project" value="Ensembl"/>
</dbReference>
<dbReference type="InterPro" id="IPR001102">
    <property type="entry name" value="Transglutaminase_N"/>
</dbReference>
<evidence type="ECO:0000256" key="5">
    <source>
        <dbReference type="ARBA" id="ARBA00004498"/>
    </source>
</evidence>
<evidence type="ECO:0000256" key="31">
    <source>
        <dbReference type="ARBA" id="ARBA00042099"/>
    </source>
</evidence>
<dbReference type="GO" id="GO:0006508">
    <property type="term" value="P:proteolysis"/>
    <property type="evidence" value="ECO:0007669"/>
    <property type="project" value="UniProtKB-KW"/>
</dbReference>
<name>A0A4X2L0F9_VOMUR</name>
<evidence type="ECO:0000256" key="20">
    <source>
        <dbReference type="ARBA" id="ARBA00023134"/>
    </source>
</evidence>
<keyword evidence="10" id="KW-0963">Cytoplasm</keyword>
<dbReference type="FunFam" id="2.60.40.10:FF:000171">
    <property type="entry name" value="protein-glutamine gamma-glutamyltransferase 6"/>
    <property type="match status" value="1"/>
</dbReference>
<dbReference type="EC" id="2.3.2.13" evidence="24"/>
<evidence type="ECO:0000256" key="3">
    <source>
        <dbReference type="ARBA" id="ARBA00004236"/>
    </source>
</evidence>
<organism evidence="45 46">
    <name type="scientific">Vombatus ursinus</name>
    <name type="common">Common wombat</name>
    <dbReference type="NCBI Taxonomy" id="29139"/>
    <lineage>
        <taxon>Eukaryota</taxon>
        <taxon>Metazoa</taxon>
        <taxon>Chordata</taxon>
        <taxon>Craniata</taxon>
        <taxon>Vertebrata</taxon>
        <taxon>Euteleostomi</taxon>
        <taxon>Mammalia</taxon>
        <taxon>Metatheria</taxon>
        <taxon>Diprotodontia</taxon>
        <taxon>Vombatidae</taxon>
        <taxon>Vombatus</taxon>
    </lineage>
</organism>
<evidence type="ECO:0000256" key="41">
    <source>
        <dbReference type="ARBA" id="ARBA00048365"/>
    </source>
</evidence>
<evidence type="ECO:0000256" key="1">
    <source>
        <dbReference type="ARBA" id="ARBA00004123"/>
    </source>
</evidence>
<keyword evidence="13" id="KW-0645">Protease</keyword>
<evidence type="ECO:0000256" key="24">
    <source>
        <dbReference type="ARBA" id="ARBA00024222"/>
    </source>
</evidence>
<gene>
    <name evidence="45" type="primary">TGM2</name>
</gene>
<keyword evidence="21" id="KW-0472">Membrane</keyword>
<evidence type="ECO:0000256" key="37">
    <source>
        <dbReference type="ARBA" id="ARBA00046685"/>
    </source>
</evidence>
<dbReference type="InterPro" id="IPR036985">
    <property type="entry name" value="Transglutaminase-like_sf"/>
</dbReference>
<evidence type="ECO:0000256" key="17">
    <source>
        <dbReference type="ARBA" id="ARBA00022801"/>
    </source>
</evidence>
<dbReference type="PROSITE" id="PS00547">
    <property type="entry name" value="TRANSGLUTAMINASES"/>
    <property type="match status" value="1"/>
</dbReference>
<dbReference type="GeneTree" id="ENSGT01050000244866"/>
<reference evidence="45" key="2">
    <citation type="submission" date="2025-08" db="UniProtKB">
        <authorList>
            <consortium name="Ensembl"/>
        </authorList>
    </citation>
    <scope>IDENTIFICATION</scope>
</reference>
<dbReference type="FunFam" id="2.60.40.10:FF:000278">
    <property type="entry name" value="Protein-glutamine gamma-glutamyltransferase 2"/>
    <property type="match status" value="1"/>
</dbReference>
<dbReference type="InterPro" id="IPR023608">
    <property type="entry name" value="Transglutaminase_animal"/>
</dbReference>
<keyword evidence="15 43" id="KW-0479">Metal-binding</keyword>
<evidence type="ECO:0000256" key="36">
    <source>
        <dbReference type="ARBA" id="ARBA00043138"/>
    </source>
</evidence>
<dbReference type="OrthoDB" id="437511at2759"/>
<keyword evidence="19" id="KW-0496">Mitochondrion</keyword>
<dbReference type="PANTHER" id="PTHR11590">
    <property type="entry name" value="PROTEIN-GLUTAMINE GAMMA-GLUTAMYLTRANSFERASE"/>
    <property type="match status" value="1"/>
</dbReference>
<keyword evidence="9" id="KW-1003">Cell membrane</keyword>
<dbReference type="InterPro" id="IPR050779">
    <property type="entry name" value="Transglutaminase"/>
</dbReference>
<keyword evidence="20" id="KW-0342">GTP-binding</keyword>
<feature type="active site" evidence="42">
    <location>
        <position position="358"/>
    </location>
</feature>
<dbReference type="GO" id="GO:0008233">
    <property type="term" value="F:peptidase activity"/>
    <property type="evidence" value="ECO:0007669"/>
    <property type="project" value="UniProtKB-KW"/>
</dbReference>
<feature type="active site" evidence="42">
    <location>
        <position position="277"/>
    </location>
</feature>
<dbReference type="GO" id="GO:0007200">
    <property type="term" value="P:phospholipase C-activating G protein-coupled receptor signaling pathway"/>
    <property type="evidence" value="ECO:0007669"/>
    <property type="project" value="Ensembl"/>
</dbReference>
<evidence type="ECO:0000256" key="4">
    <source>
        <dbReference type="ARBA" id="ARBA00004286"/>
    </source>
</evidence>
<keyword evidence="8" id="KW-0158">Chromosome</keyword>
<dbReference type="GO" id="GO:0060662">
    <property type="term" value="P:salivary gland cavitation"/>
    <property type="evidence" value="ECO:0007669"/>
    <property type="project" value="Ensembl"/>
</dbReference>
<evidence type="ECO:0000256" key="27">
    <source>
        <dbReference type="ARBA" id="ARBA00039019"/>
    </source>
</evidence>
<evidence type="ECO:0000313" key="46">
    <source>
        <dbReference type="Proteomes" id="UP000314987"/>
    </source>
</evidence>
<comment type="subcellular location">
    <subcellularLocation>
        <location evidence="3">Cell membrane</location>
    </subcellularLocation>
    <subcellularLocation>
        <location evidence="4">Chromosome</location>
    </subcellularLocation>
    <subcellularLocation>
        <location evidence="6">Cytoplasm</location>
        <location evidence="6">Cytosol</location>
    </subcellularLocation>
    <subcellularLocation>
        <location evidence="2">Mitochondrion</location>
    </subcellularLocation>
    <subcellularLocation>
        <location evidence="1">Nucleus</location>
    </subcellularLocation>
    <subcellularLocation>
        <location evidence="5">Secreted</location>
        <location evidence="5">Extracellular space</location>
        <location evidence="5">Extracellular matrix</location>
    </subcellularLocation>
</comment>
<evidence type="ECO:0000256" key="40">
    <source>
        <dbReference type="ARBA" id="ARBA00048230"/>
    </source>
</evidence>
<evidence type="ECO:0000256" key="21">
    <source>
        <dbReference type="ARBA" id="ARBA00023136"/>
    </source>
</evidence>
<evidence type="ECO:0000256" key="14">
    <source>
        <dbReference type="ARBA" id="ARBA00022679"/>
    </source>
</evidence>
<keyword evidence="17" id="KW-0378">Hydrolase</keyword>
<evidence type="ECO:0000256" key="10">
    <source>
        <dbReference type="ARBA" id="ARBA00022490"/>
    </source>
</evidence>
<dbReference type="SUPFAM" id="SSF81296">
    <property type="entry name" value="E set domains"/>
    <property type="match status" value="1"/>
</dbReference>
<sequence>MTKELVVEKSDQEYEKNGKNHWTSSMCQDRLVVRRGQLFNISIYFQGRGFEASVDKIYFIVETGPYPSEAAGTKAKFALSDSIQEGDWAASVVGQEGNKLQLTISSPPHAPIGFYKLSMEVITGSHGNNFPITSFVLIFNPWCQADSVYMDKDDYRKEYVLNQYGTIFQGSCAYVNMIPWNFGQFEDGVIDICIKLLDTNPKFIKDPSRDCSRRSSPIYVSRVISAMVNCNDDNGILLGRWDNNYKDGVSPMAWIGSVDILKKWKESGCCAVKYGQCWVFAAVACTVMRCLGIPSRVITNYNSAHDLNANLVIDLYRDEKGELLKNMSEMIWNYHCWVEAWMTRPDLKPGFNGWQAIDPTPQEKSEGIYCCGPASVKAIKNGDVNTKYDAPFVFAEINADVVEWIKKNNGNTERLRTKTTTIGMMISTKAIGKDEREDITHQYKYPEGSKEERDTFKRANHLNKLSSRDEPPMDNCLKIKIKASPDMNKGSDFDVFGVINNISSEERTCQLLMAARTVSYNGRLGPECCKKELLSVTIEPLSEKKIPLRILYSQYCDHLNDSNLIKVKMLLQIQESHTVMIAERDIYLLNPEIKIRILGEHKKNRKLVAELSIKNPLQVPMLGCTFAVEGAGLTKGQKIVKIPEPVDAGNTVTVRVDLMPRWPGLHKLVVNFESDKMKAVKGSWNVVVGE</sequence>
<evidence type="ECO:0000256" key="12">
    <source>
        <dbReference type="ARBA" id="ARBA00022530"/>
    </source>
</evidence>
<dbReference type="InterPro" id="IPR013808">
    <property type="entry name" value="Transglutaminase_AS"/>
</dbReference>
<dbReference type="FunFam" id="2.60.40.10:FF:000090">
    <property type="entry name" value="Protein-glutamine gamma-glutamyltransferase 2"/>
    <property type="match status" value="1"/>
</dbReference>